<evidence type="ECO:0000256" key="5">
    <source>
        <dbReference type="ARBA" id="ARBA00022737"/>
    </source>
</evidence>
<organism evidence="14 15">
    <name type="scientific">Otolemur garnettii</name>
    <name type="common">Small-eared galago</name>
    <name type="synonym">Garnett's greater bushbaby</name>
    <dbReference type="NCBI Taxonomy" id="30611"/>
    <lineage>
        <taxon>Eukaryota</taxon>
        <taxon>Metazoa</taxon>
        <taxon>Chordata</taxon>
        <taxon>Craniata</taxon>
        <taxon>Vertebrata</taxon>
        <taxon>Euteleostomi</taxon>
        <taxon>Mammalia</taxon>
        <taxon>Eutheria</taxon>
        <taxon>Euarchontoglires</taxon>
        <taxon>Primates</taxon>
        <taxon>Strepsirrhini</taxon>
        <taxon>Lorisiformes</taxon>
        <taxon>Galagidae</taxon>
        <taxon>Otolemur</taxon>
    </lineage>
</organism>
<keyword evidence="3 12" id="KW-0812">Transmembrane</keyword>
<feature type="region of interest" description="Disordered" evidence="11">
    <location>
        <begin position="209"/>
        <end position="242"/>
    </location>
</feature>
<dbReference type="FunFam" id="2.60.40.10:FF:000049">
    <property type="entry name" value="Leukocyte immunoglobulin-like receptor subfamily B member 1"/>
    <property type="match status" value="2"/>
</dbReference>
<dbReference type="InterPro" id="IPR013783">
    <property type="entry name" value="Ig-like_fold"/>
</dbReference>
<evidence type="ECO:0000313" key="14">
    <source>
        <dbReference type="Ensembl" id="ENSOGAP00000017765.1"/>
    </source>
</evidence>
<keyword evidence="5" id="KW-0677">Repeat</keyword>
<name>H0XNS4_OTOGA</name>
<dbReference type="PANTHER" id="PTHR11738">
    <property type="entry name" value="MHC CLASS I NK CELL RECEPTOR"/>
    <property type="match status" value="1"/>
</dbReference>
<dbReference type="Proteomes" id="UP000005225">
    <property type="component" value="Unassembled WGS sequence"/>
</dbReference>
<dbReference type="EMBL" id="AAQR03181600">
    <property type="status" value="NOT_ANNOTATED_CDS"/>
    <property type="molecule type" value="Genomic_DNA"/>
</dbReference>
<protein>
    <recommendedName>
        <fullName evidence="13">Ig-like domain-containing protein</fullName>
    </recommendedName>
</protein>
<evidence type="ECO:0000256" key="10">
    <source>
        <dbReference type="ARBA" id="ARBA00023319"/>
    </source>
</evidence>
<dbReference type="GO" id="GO:0005886">
    <property type="term" value="C:plasma membrane"/>
    <property type="evidence" value="ECO:0007669"/>
    <property type="project" value="UniProtKB-SubCell"/>
</dbReference>
<evidence type="ECO:0000256" key="12">
    <source>
        <dbReference type="SAM" id="Phobius"/>
    </source>
</evidence>
<evidence type="ECO:0000259" key="13">
    <source>
        <dbReference type="PROSITE" id="PS50835"/>
    </source>
</evidence>
<evidence type="ECO:0000256" key="11">
    <source>
        <dbReference type="SAM" id="MobiDB-lite"/>
    </source>
</evidence>
<keyword evidence="10" id="KW-0393">Immunoglobulin domain</keyword>
<keyword evidence="7 12" id="KW-0472">Membrane</keyword>
<evidence type="ECO:0000256" key="6">
    <source>
        <dbReference type="ARBA" id="ARBA00022989"/>
    </source>
</evidence>
<dbReference type="InterPro" id="IPR003599">
    <property type="entry name" value="Ig_sub"/>
</dbReference>
<reference evidence="14" key="3">
    <citation type="submission" date="2025-09" db="UniProtKB">
        <authorList>
            <consortium name="Ensembl"/>
        </authorList>
    </citation>
    <scope>IDENTIFICATION</scope>
</reference>
<dbReference type="PROSITE" id="PS50835">
    <property type="entry name" value="IG_LIKE"/>
    <property type="match status" value="1"/>
</dbReference>
<proteinExistence type="predicted"/>
<dbReference type="STRING" id="30611.ENSOGAP00000017765"/>
<keyword evidence="9" id="KW-0325">Glycoprotein</keyword>
<dbReference type="InterPro" id="IPR036179">
    <property type="entry name" value="Ig-like_dom_sf"/>
</dbReference>
<dbReference type="Ensembl" id="ENSOGAT00000034769.1">
    <property type="protein sequence ID" value="ENSOGAP00000017765.1"/>
    <property type="gene ID" value="ENSOGAG00000026656.1"/>
</dbReference>
<reference evidence="14" key="2">
    <citation type="submission" date="2025-08" db="UniProtKB">
        <authorList>
            <consortium name="Ensembl"/>
        </authorList>
    </citation>
    <scope>IDENTIFICATION</scope>
</reference>
<dbReference type="GeneTree" id="ENSGT01100000263478"/>
<accession>H0XNS4</accession>
<keyword evidence="6 12" id="KW-1133">Transmembrane helix</keyword>
<evidence type="ECO:0000256" key="2">
    <source>
        <dbReference type="ARBA" id="ARBA00022475"/>
    </source>
</evidence>
<feature type="transmembrane region" description="Helical" evidence="12">
    <location>
        <begin position="252"/>
        <end position="274"/>
    </location>
</feature>
<dbReference type="eggNOG" id="ENOG502SWRJ">
    <property type="taxonomic scope" value="Eukaryota"/>
</dbReference>
<dbReference type="InParanoid" id="H0XNS4"/>
<feature type="compositionally biased region" description="Low complexity" evidence="11">
    <location>
        <begin position="226"/>
        <end position="235"/>
    </location>
</feature>
<keyword evidence="4" id="KW-0732">Signal</keyword>
<dbReference type="InterPro" id="IPR007110">
    <property type="entry name" value="Ig-like_dom"/>
</dbReference>
<evidence type="ECO:0000256" key="7">
    <source>
        <dbReference type="ARBA" id="ARBA00023136"/>
    </source>
</evidence>
<dbReference type="Pfam" id="PF13895">
    <property type="entry name" value="Ig_2"/>
    <property type="match status" value="1"/>
</dbReference>
<dbReference type="HOGENOM" id="CLU_021100_1_0_1"/>
<evidence type="ECO:0000256" key="3">
    <source>
        <dbReference type="ARBA" id="ARBA00022692"/>
    </source>
</evidence>
<dbReference type="OMA" id="RIRAACW"/>
<keyword evidence="2" id="KW-1003">Cell membrane</keyword>
<evidence type="ECO:0000256" key="9">
    <source>
        <dbReference type="ARBA" id="ARBA00023180"/>
    </source>
</evidence>
<evidence type="ECO:0000256" key="4">
    <source>
        <dbReference type="ARBA" id="ARBA00022729"/>
    </source>
</evidence>
<dbReference type="SUPFAM" id="SSF48726">
    <property type="entry name" value="Immunoglobulin"/>
    <property type="match status" value="2"/>
</dbReference>
<feature type="domain" description="Ig-like" evidence="13">
    <location>
        <begin position="7"/>
        <end position="90"/>
    </location>
</feature>
<evidence type="ECO:0000256" key="1">
    <source>
        <dbReference type="ARBA" id="ARBA00004162"/>
    </source>
</evidence>
<evidence type="ECO:0000313" key="15">
    <source>
        <dbReference type="Proteomes" id="UP000005225"/>
    </source>
</evidence>
<sequence length="277" mass="30132">SGTYHKPSIQALPGPVILQGTSVTIVCKGPPRVARYRLEQVWYEENPQRPWEEARFLFLSVTSSHAGSYTCQYEKSSWSEHSDPLELVVTRVLNDKPSLSVHPHPIVPLKGNVTIVCDSRVTYDKFVLSRDEGDAGPLQHLRSEYKATFPLSPVTLALGGTFRCYGSLSTVSSLWPSPSDPLVLEGRGEEADPVRTLLGPRFPVPFLGPRSSSVSPDPRILGKDAPLPTSLSVSPSLPPPGPVPLRPTAENILQLGLGGVFLSLLLGLLAEAWLSRK</sequence>
<dbReference type="GO" id="GO:0002764">
    <property type="term" value="P:immune response-regulating signaling pathway"/>
    <property type="evidence" value="ECO:0007669"/>
    <property type="project" value="TreeGrafter"/>
</dbReference>
<dbReference type="InterPro" id="IPR050412">
    <property type="entry name" value="Ig-like_Receptors_ImmuneReg"/>
</dbReference>
<dbReference type="AlphaFoldDB" id="H0XNS4"/>
<dbReference type="PANTHER" id="PTHR11738:SF179">
    <property type="entry name" value="LEUKOCYTE IMMUNOGLOBULIN-LIKE RECEPTOR SUBFAMILY A MEMBER 5"/>
    <property type="match status" value="1"/>
</dbReference>
<evidence type="ECO:0000256" key="8">
    <source>
        <dbReference type="ARBA" id="ARBA00023157"/>
    </source>
</evidence>
<dbReference type="SMART" id="SM00409">
    <property type="entry name" value="IG"/>
    <property type="match status" value="1"/>
</dbReference>
<keyword evidence="15" id="KW-1185">Reference proteome</keyword>
<reference evidence="15" key="1">
    <citation type="submission" date="2011-03" db="EMBL/GenBank/DDBJ databases">
        <title>Version 3 of the genome sequence of Otolemur garnettii (Bushbaby).</title>
        <authorList>
            <consortium name="The Broad Institute Genome Sequencing Platform"/>
            <person name="Di Palma F."/>
            <person name="Johnson J."/>
            <person name="Lander E.S."/>
            <person name="Lindblad-Toh K."/>
            <person name="Jaffe D.B."/>
            <person name="Gnerre S."/>
            <person name="MacCallum I."/>
            <person name="Przybylski D."/>
            <person name="Ribeiro F.J."/>
            <person name="Burton J.N."/>
            <person name="Walker B.J."/>
            <person name="Sharpe T."/>
            <person name="Hall G."/>
        </authorList>
    </citation>
    <scope>NUCLEOTIDE SEQUENCE [LARGE SCALE GENOMIC DNA]</scope>
</reference>
<keyword evidence="8" id="KW-1015">Disulfide bond</keyword>
<dbReference type="Gene3D" id="2.60.40.10">
    <property type="entry name" value="Immunoglobulins"/>
    <property type="match status" value="2"/>
</dbReference>
<comment type="subcellular location">
    <subcellularLocation>
        <location evidence="1">Cell membrane</location>
        <topology evidence="1">Single-pass membrane protein</topology>
    </subcellularLocation>
</comment>